<protein>
    <submittedName>
        <fullName evidence="1">Uncharacterized protein</fullName>
    </submittedName>
</protein>
<organism evidence="1 2">
    <name type="scientific">Melastoma candidum</name>
    <dbReference type="NCBI Taxonomy" id="119954"/>
    <lineage>
        <taxon>Eukaryota</taxon>
        <taxon>Viridiplantae</taxon>
        <taxon>Streptophyta</taxon>
        <taxon>Embryophyta</taxon>
        <taxon>Tracheophyta</taxon>
        <taxon>Spermatophyta</taxon>
        <taxon>Magnoliopsida</taxon>
        <taxon>eudicotyledons</taxon>
        <taxon>Gunneridae</taxon>
        <taxon>Pentapetalae</taxon>
        <taxon>rosids</taxon>
        <taxon>malvids</taxon>
        <taxon>Myrtales</taxon>
        <taxon>Melastomataceae</taxon>
        <taxon>Melastomatoideae</taxon>
        <taxon>Melastomateae</taxon>
        <taxon>Melastoma</taxon>
    </lineage>
</organism>
<gene>
    <name evidence="1" type="ORF">MLD38_020900</name>
</gene>
<reference evidence="2" key="1">
    <citation type="journal article" date="2023" name="Front. Plant Sci.">
        <title>Chromosomal-level genome assembly of Melastoma candidum provides insights into trichome evolution.</title>
        <authorList>
            <person name="Zhong Y."/>
            <person name="Wu W."/>
            <person name="Sun C."/>
            <person name="Zou P."/>
            <person name="Liu Y."/>
            <person name="Dai S."/>
            <person name="Zhou R."/>
        </authorList>
    </citation>
    <scope>NUCLEOTIDE SEQUENCE [LARGE SCALE GENOMIC DNA]</scope>
</reference>
<proteinExistence type="predicted"/>
<accession>A0ACB9QHU2</accession>
<dbReference type="EMBL" id="CM042885">
    <property type="protein sequence ID" value="KAI4364865.1"/>
    <property type="molecule type" value="Genomic_DNA"/>
</dbReference>
<dbReference type="Proteomes" id="UP001057402">
    <property type="component" value="Chromosome 6"/>
</dbReference>
<comment type="caution">
    <text evidence="1">The sequence shown here is derived from an EMBL/GenBank/DDBJ whole genome shotgun (WGS) entry which is preliminary data.</text>
</comment>
<keyword evidence="2" id="KW-1185">Reference proteome</keyword>
<sequence>MSKTQENAFSIISTLLYVLLRLSIATSASPLNATALFVFGDSTVDPGNNIHIPTNARADHPPYGRNLPDHKPLGRYTNGKLATDFLSSRLGLKELLPPYLDPTLSDDELISGVSFASAAMGLDEMTCLRSKVMNISTQLGYFDEAVSRITKKLGSREASRIVGDAIYLVSAGTNDMLVNMYDLPTRRVDYTVSQYEDVLLQKVQSIIERLSNAGARKIAIVGLPPMGCMPIQVTLNLKIPRSCVDSQNEDAQAYNSKLNSLLSTISLNSTKDVKLAYLDIYAPMMDMINRPEIYGLESTLQGCCGTGLFEVGTTCNTFSPTCSNTSQYLFFDSVHPTEAVYERLYQNIYNTMVEKLT</sequence>
<evidence type="ECO:0000313" key="2">
    <source>
        <dbReference type="Proteomes" id="UP001057402"/>
    </source>
</evidence>
<evidence type="ECO:0000313" key="1">
    <source>
        <dbReference type="EMBL" id="KAI4364865.1"/>
    </source>
</evidence>
<name>A0ACB9QHU2_9MYRT</name>